<reference evidence="10" key="1">
    <citation type="journal article" date="2011" name="J. Bacteriol.">
        <title>Genome sequences of eight morphologically diverse alphaproteobacteria.</title>
        <authorList>
            <consortium name="US DOE Joint Genome Institute"/>
            <person name="Brown P.J."/>
            <person name="Kysela D.T."/>
            <person name="Buechlein A."/>
            <person name="Hemmerich C."/>
            <person name="Brun Y.V."/>
        </authorList>
    </citation>
    <scope>NUCLEOTIDE SEQUENCE [LARGE SCALE GENOMIC DNA]</scope>
    <source>
        <strain evidence="10">ATCC 17100 / ATH 3.1.1 / DSM 162 / LMG 4299</strain>
    </source>
</reference>
<keyword evidence="7 8" id="KW-0472">Membrane</keyword>
<sequence length="92" mass="9791">MQALYDSLAFFLLLNLGAGMWRVFQGPTAADRMLAAQLFGTHAVAILILLAASGSAPALFDIALVFALLAAMTAVAFVRMAWSGTEDENDRV</sequence>
<keyword evidence="5 8" id="KW-0812">Transmembrane</keyword>
<feature type="transmembrane region" description="Helical" evidence="8">
    <location>
        <begin position="35"/>
        <end position="52"/>
    </location>
</feature>
<dbReference type="GO" id="GO:0005886">
    <property type="term" value="C:plasma membrane"/>
    <property type="evidence" value="ECO:0007669"/>
    <property type="project" value="UniProtKB-SubCell"/>
</dbReference>
<keyword evidence="10" id="KW-1185">Reference proteome</keyword>
<organism evidence="9 10">
    <name type="scientific">Rhodomicrobium vannielii (strain ATCC 17100 / DSM 162 / LMG 4299 / NCIMB 10020 / ATH 3.1.1)</name>
    <dbReference type="NCBI Taxonomy" id="648757"/>
    <lineage>
        <taxon>Bacteria</taxon>
        <taxon>Pseudomonadati</taxon>
        <taxon>Pseudomonadota</taxon>
        <taxon>Alphaproteobacteria</taxon>
        <taxon>Hyphomicrobiales</taxon>
        <taxon>Hyphomicrobiaceae</taxon>
        <taxon>Rhodomicrobium</taxon>
    </lineage>
</organism>
<dbReference type="Proteomes" id="UP000001399">
    <property type="component" value="Chromosome"/>
</dbReference>
<proteinExistence type="inferred from homology"/>
<evidence type="ECO:0000256" key="8">
    <source>
        <dbReference type="SAM" id="Phobius"/>
    </source>
</evidence>
<dbReference type="HOGENOM" id="CLU_125825_6_0_5"/>
<dbReference type="RefSeq" id="WP_013418770.1">
    <property type="nucleotide sequence ID" value="NC_014664.1"/>
</dbReference>
<evidence type="ECO:0000256" key="4">
    <source>
        <dbReference type="ARBA" id="ARBA00022475"/>
    </source>
</evidence>
<dbReference type="STRING" id="648757.Rvan_1094"/>
<dbReference type="eggNOG" id="COG2212">
    <property type="taxonomic scope" value="Bacteria"/>
</dbReference>
<dbReference type="GO" id="GO:0015385">
    <property type="term" value="F:sodium:proton antiporter activity"/>
    <property type="evidence" value="ECO:0007669"/>
    <property type="project" value="TreeGrafter"/>
</dbReference>
<dbReference type="AlphaFoldDB" id="E3I3L9"/>
<evidence type="ECO:0000256" key="1">
    <source>
        <dbReference type="ARBA" id="ARBA00004651"/>
    </source>
</evidence>
<name>E3I3L9_RHOVT</name>
<gene>
    <name evidence="9" type="ordered locus">Rvan_1094</name>
</gene>
<evidence type="ECO:0000313" key="10">
    <source>
        <dbReference type="Proteomes" id="UP000001399"/>
    </source>
</evidence>
<dbReference type="InterPro" id="IPR007208">
    <property type="entry name" value="MrpF/PhaF-like"/>
</dbReference>
<evidence type="ECO:0000256" key="6">
    <source>
        <dbReference type="ARBA" id="ARBA00022989"/>
    </source>
</evidence>
<dbReference type="PANTHER" id="PTHR34702">
    <property type="entry name" value="NA(+)/H(+) ANTIPORTER SUBUNIT F1"/>
    <property type="match status" value="1"/>
</dbReference>
<keyword evidence="4" id="KW-1003">Cell membrane</keyword>
<keyword evidence="3" id="KW-0813">Transport</keyword>
<evidence type="ECO:0000256" key="3">
    <source>
        <dbReference type="ARBA" id="ARBA00022448"/>
    </source>
</evidence>
<dbReference type="EMBL" id="CP002292">
    <property type="protein sequence ID" value="ADP70366.1"/>
    <property type="molecule type" value="Genomic_DNA"/>
</dbReference>
<dbReference type="KEGG" id="rva:Rvan_1094"/>
<keyword evidence="6 8" id="KW-1133">Transmembrane helix</keyword>
<comment type="similarity">
    <text evidence="2">Belongs to the CPA3 antiporters (TC 2.A.63) subunit F family.</text>
</comment>
<feature type="transmembrane region" description="Helical" evidence="8">
    <location>
        <begin position="59"/>
        <end position="82"/>
    </location>
</feature>
<accession>E3I3L9</accession>
<dbReference type="PANTHER" id="PTHR34702:SF1">
    <property type="entry name" value="NA(+)_H(+) ANTIPORTER SUBUNIT F"/>
    <property type="match status" value="1"/>
</dbReference>
<comment type="subcellular location">
    <subcellularLocation>
        <location evidence="1">Cell membrane</location>
        <topology evidence="1">Multi-pass membrane protein</topology>
    </subcellularLocation>
</comment>
<dbReference type="OrthoDB" id="7877056at2"/>
<evidence type="ECO:0000256" key="7">
    <source>
        <dbReference type="ARBA" id="ARBA00023136"/>
    </source>
</evidence>
<protein>
    <submittedName>
        <fullName evidence="9">Multiple resistance and pH regulation protein F</fullName>
    </submittedName>
</protein>
<evidence type="ECO:0000313" key="9">
    <source>
        <dbReference type="EMBL" id="ADP70366.1"/>
    </source>
</evidence>
<evidence type="ECO:0000256" key="2">
    <source>
        <dbReference type="ARBA" id="ARBA00009212"/>
    </source>
</evidence>
<dbReference type="Pfam" id="PF04066">
    <property type="entry name" value="MrpF_PhaF"/>
    <property type="match status" value="1"/>
</dbReference>
<evidence type="ECO:0000256" key="5">
    <source>
        <dbReference type="ARBA" id="ARBA00022692"/>
    </source>
</evidence>